<keyword evidence="1" id="KW-0479">Metal-binding</keyword>
<gene>
    <name evidence="5" type="ORF">Vbra_16300</name>
</gene>
<feature type="compositionally biased region" description="Polar residues" evidence="3">
    <location>
        <begin position="695"/>
        <end position="704"/>
    </location>
</feature>
<feature type="compositionally biased region" description="Low complexity" evidence="3">
    <location>
        <begin position="705"/>
        <end position="731"/>
    </location>
</feature>
<feature type="region of interest" description="Disordered" evidence="3">
    <location>
        <begin position="556"/>
        <end position="802"/>
    </location>
</feature>
<feature type="compositionally biased region" description="Gly residues" evidence="3">
    <location>
        <begin position="651"/>
        <end position="672"/>
    </location>
</feature>
<evidence type="ECO:0000256" key="2">
    <source>
        <dbReference type="SAM" id="Coils"/>
    </source>
</evidence>
<keyword evidence="1" id="KW-0862">Zinc</keyword>
<evidence type="ECO:0000256" key="1">
    <source>
        <dbReference type="PROSITE-ProRule" id="PRU00175"/>
    </source>
</evidence>
<evidence type="ECO:0000313" key="5">
    <source>
        <dbReference type="EMBL" id="CEM19092.1"/>
    </source>
</evidence>
<dbReference type="GO" id="GO:0016567">
    <property type="term" value="P:protein ubiquitination"/>
    <property type="evidence" value="ECO:0007669"/>
    <property type="project" value="TreeGrafter"/>
</dbReference>
<feature type="compositionally biased region" description="Pro residues" evidence="3">
    <location>
        <begin position="732"/>
        <end position="749"/>
    </location>
</feature>
<dbReference type="OrthoDB" id="10261999at2759"/>
<evidence type="ECO:0000256" key="3">
    <source>
        <dbReference type="SAM" id="MobiDB-lite"/>
    </source>
</evidence>
<dbReference type="Proteomes" id="UP000041254">
    <property type="component" value="Unassembled WGS sequence"/>
</dbReference>
<proteinExistence type="predicted"/>
<keyword evidence="1" id="KW-0863">Zinc-finger</keyword>
<organism evidence="5 6">
    <name type="scientific">Vitrella brassicaformis (strain CCMP3155)</name>
    <dbReference type="NCBI Taxonomy" id="1169540"/>
    <lineage>
        <taxon>Eukaryota</taxon>
        <taxon>Sar</taxon>
        <taxon>Alveolata</taxon>
        <taxon>Colpodellida</taxon>
        <taxon>Vitrellaceae</taxon>
        <taxon>Vitrella</taxon>
    </lineage>
</organism>
<dbReference type="GO" id="GO:0006511">
    <property type="term" value="P:ubiquitin-dependent protein catabolic process"/>
    <property type="evidence" value="ECO:0007669"/>
    <property type="project" value="TreeGrafter"/>
</dbReference>
<dbReference type="InterPro" id="IPR013083">
    <property type="entry name" value="Znf_RING/FYVE/PHD"/>
</dbReference>
<dbReference type="Pfam" id="PF13920">
    <property type="entry name" value="zf-C3HC4_3"/>
    <property type="match status" value="1"/>
</dbReference>
<dbReference type="InterPro" id="IPR001841">
    <property type="entry name" value="Znf_RING"/>
</dbReference>
<dbReference type="PANTHER" id="PTHR22696">
    <property type="entry name" value="E3 UBIQUITIN-PROTEIN LIGASE RNF26"/>
    <property type="match status" value="1"/>
</dbReference>
<sequence length="893" mass="94420">MTSLGPPPPSVVDAAIRLLSSPEELQEDLVEGSLKTLGNSRLDQGGCEALRKNLRNGRSLERVFDAFTDSVDTARQDDAANVLVCAVLNHRAEVVREVTHHTIPLCGSPQRFISRLATLLTDTDNDTVAAVAFALLVGAMIKGRIEGNAADYRDHCVQHHPAIFGKAVALLDKIPGGGCSKSPIITFLLSAFSRERAFGPPFPGPSAVPPLVWVGMFRVIVRVLTCEDQATRDALAACIEHATAFVRHHIHRVTGTGSGSDADRAVYLAAIREDIYPLVDTLAATLTSSAADKGMRGGAAVCLECIFGFCCDFKSATEIDVEYFRDADGPVQRLMRAPNALQAYVAAVKSPANTLASTIRTGTLPLAVLEMVAVCGHRDAVYSSGCISMASDIVKRLDKQSVEEVAYCAAALQKIVGSDTDLTDMGAKIAVRAGLPVALCDVAMACIKNGQLDFAVFIDFAVETLRALVSYGDRVSSKRGGVLRSNGVTQAVLQHDSVKTMRAAERQPKGRRKANRQHQEQLTVPKKLLYLFDEIESAANERAEKIIAELDIEGTQEGAEDTNDSKGVKKRSKGKRGGKGASTKESASPSSCGAIGTSEDHSEQPDEDAEDHHGLPGPPSPSPPSPPRPSCSFSSSASVPSAVSGGSSASVGGGSGQQQGTGGGGDGGGGFITVGRKKKGGKGGNALQQQQQQQTNTADEANNNSRVFPSSSSSESTRPSSSHSSVSGGPHHAPPFFPLAPRPAVPPSRSPNRHTPTPAPSSSRGGSDEHGLAPLAAGDSSSSTLERAVEVEGRSGQGRCGGEVSELDALRQQLEAMRLEKEAIEREKKRLEEERESTECDICMAEKKSIVLIPCRHFCLCGACATALMSKPVAERLCPRCRQAITATRHVYL</sequence>
<keyword evidence="6" id="KW-1185">Reference proteome</keyword>
<feature type="compositionally biased region" description="Basic and acidic residues" evidence="3">
    <location>
        <begin position="496"/>
        <end position="508"/>
    </location>
</feature>
<dbReference type="VEuPathDB" id="CryptoDB:Vbra_16300"/>
<feature type="compositionally biased region" description="Low complexity" evidence="3">
    <location>
        <begin position="630"/>
        <end position="650"/>
    </location>
</feature>
<dbReference type="Gene3D" id="3.30.40.10">
    <property type="entry name" value="Zinc/RING finger domain, C3HC4 (zinc finger)"/>
    <property type="match status" value="1"/>
</dbReference>
<dbReference type="SUPFAM" id="SSF57850">
    <property type="entry name" value="RING/U-box"/>
    <property type="match status" value="1"/>
</dbReference>
<feature type="compositionally biased region" description="Pro residues" evidence="3">
    <location>
        <begin position="616"/>
        <end position="629"/>
    </location>
</feature>
<dbReference type="InParanoid" id="A0A0G4FWE1"/>
<dbReference type="PANTHER" id="PTHR22696:SF1">
    <property type="entry name" value="E3 UBIQUITIN-PROTEIN LIGASE RNF26"/>
    <property type="match status" value="1"/>
</dbReference>
<reference evidence="5 6" key="1">
    <citation type="submission" date="2014-11" db="EMBL/GenBank/DDBJ databases">
        <authorList>
            <person name="Zhu J."/>
            <person name="Qi W."/>
            <person name="Song R."/>
        </authorList>
    </citation>
    <scope>NUCLEOTIDE SEQUENCE [LARGE SCALE GENOMIC DNA]</scope>
</reference>
<dbReference type="PROSITE" id="PS50089">
    <property type="entry name" value="ZF_RING_2"/>
    <property type="match status" value="1"/>
</dbReference>
<name>A0A0G4FWE1_VITBC</name>
<protein>
    <recommendedName>
        <fullName evidence="4">RING-type domain-containing protein</fullName>
    </recommendedName>
</protein>
<accession>A0A0G4FWE1</accession>
<evidence type="ECO:0000259" key="4">
    <source>
        <dbReference type="PROSITE" id="PS50089"/>
    </source>
</evidence>
<keyword evidence="2" id="KW-0175">Coiled coil</keyword>
<feature type="coiled-coil region" evidence="2">
    <location>
        <begin position="807"/>
        <end position="841"/>
    </location>
</feature>
<evidence type="ECO:0000313" key="6">
    <source>
        <dbReference type="Proteomes" id="UP000041254"/>
    </source>
</evidence>
<feature type="compositionally biased region" description="Basic and acidic residues" evidence="3">
    <location>
        <begin position="598"/>
        <end position="614"/>
    </location>
</feature>
<dbReference type="PhylomeDB" id="A0A0G4FWE1"/>
<dbReference type="AlphaFoldDB" id="A0A0G4FWE1"/>
<dbReference type="EMBL" id="CDMY01000510">
    <property type="protein sequence ID" value="CEM19092.1"/>
    <property type="molecule type" value="Genomic_DNA"/>
</dbReference>
<feature type="compositionally biased region" description="Basic residues" evidence="3">
    <location>
        <begin position="568"/>
        <end position="578"/>
    </location>
</feature>
<feature type="domain" description="RING-type" evidence="4">
    <location>
        <begin position="840"/>
        <end position="882"/>
    </location>
</feature>
<dbReference type="GO" id="GO:0008270">
    <property type="term" value="F:zinc ion binding"/>
    <property type="evidence" value="ECO:0007669"/>
    <property type="project" value="UniProtKB-KW"/>
</dbReference>
<feature type="region of interest" description="Disordered" evidence="3">
    <location>
        <begin position="494"/>
        <end position="520"/>
    </location>
</feature>
<dbReference type="GO" id="GO:0061630">
    <property type="term" value="F:ubiquitin protein ligase activity"/>
    <property type="evidence" value="ECO:0007669"/>
    <property type="project" value="TreeGrafter"/>
</dbReference>